<protein>
    <submittedName>
        <fullName evidence="1">Uncharacterized protein</fullName>
    </submittedName>
</protein>
<evidence type="ECO:0000313" key="1">
    <source>
        <dbReference type="EMBL" id="KAK1866458.1"/>
    </source>
</evidence>
<dbReference type="Proteomes" id="UP000798662">
    <property type="component" value="Chromosome 2"/>
</dbReference>
<gene>
    <name evidence="1" type="ORF">I4F81_008976</name>
</gene>
<reference evidence="1" key="1">
    <citation type="submission" date="2019-11" db="EMBL/GenBank/DDBJ databases">
        <title>Nori genome reveals adaptations in red seaweeds to the harsh intertidal environment.</title>
        <authorList>
            <person name="Wang D."/>
            <person name="Mao Y."/>
        </authorList>
    </citation>
    <scope>NUCLEOTIDE SEQUENCE</scope>
    <source>
        <tissue evidence="1">Gametophyte</tissue>
    </source>
</reference>
<accession>A0ACC3C9A3</accession>
<keyword evidence="2" id="KW-1185">Reference proteome</keyword>
<name>A0ACC3C9A3_PYRYE</name>
<comment type="caution">
    <text evidence="1">The sequence shown here is derived from an EMBL/GenBank/DDBJ whole genome shotgun (WGS) entry which is preliminary data.</text>
</comment>
<dbReference type="EMBL" id="CM020619">
    <property type="protein sequence ID" value="KAK1866458.1"/>
    <property type="molecule type" value="Genomic_DNA"/>
</dbReference>
<sequence length="556" mass="57047">MVVTLAPQGPADPPVASVSMEQRGLLSLGRAVLSRTDWLVGHGGGGGGDGGDGGGGNGTAGAAASPWALTAFVRMISESVNDDAADWDGVTQWLRARPPTYTTADRGGRPLRRPPPETYRNMSWTLDGVAGTGGLLQHSATLAGSVHTSWLAAIASVVCLAPAGRFVAHPRVCDGVPVSAEPYTAAPSSRLSALPLSVWPGRTQVQRADNVLWSVFNGVTAVDAPPAANGSATTYVPHFNDSTGLPRSSLSPSAGGWAGALFGPREVRTAAAAEGALAAALRSRRVLLPTLGAGDHTLPEVRGRLLTDRLRSEAAAALQAASVAYDARLFGVPPPAPPADASSVLLAALVVLSEAAALFSGRLVVARHSRREVASLATVWAAGCLSTSAVVWLAVEEVRGDGWRAAARRDALGVRWAATAADAPVADAKQFLAGAELARLEAFVMVARHGYRPRLLVGLAGGAVGAYALASAVILGSLTRWRVGPRGGEAAGGRRRRCWCWWSTGDGGGVPPASGAEEGRWGAPPSDDEDPFRQPPPPAELYRRPAAVGGGGGWGG</sequence>
<proteinExistence type="predicted"/>
<evidence type="ECO:0000313" key="2">
    <source>
        <dbReference type="Proteomes" id="UP000798662"/>
    </source>
</evidence>
<organism evidence="1 2">
    <name type="scientific">Pyropia yezoensis</name>
    <name type="common">Susabi-nori</name>
    <name type="synonym">Porphyra yezoensis</name>
    <dbReference type="NCBI Taxonomy" id="2788"/>
    <lineage>
        <taxon>Eukaryota</taxon>
        <taxon>Rhodophyta</taxon>
        <taxon>Bangiophyceae</taxon>
        <taxon>Bangiales</taxon>
        <taxon>Bangiaceae</taxon>
        <taxon>Pyropia</taxon>
    </lineage>
</organism>